<proteinExistence type="predicted"/>
<evidence type="ECO:0000313" key="3">
    <source>
        <dbReference type="Proteomes" id="UP000771749"/>
    </source>
</evidence>
<dbReference type="AlphaFoldDB" id="A0A940DSE2"/>
<feature type="signal peptide" evidence="1">
    <location>
        <begin position="1"/>
        <end position="24"/>
    </location>
</feature>
<protein>
    <submittedName>
        <fullName evidence="2">Uncharacterized protein</fullName>
    </submittedName>
</protein>
<sequence length="211" mass="24544">MKHITTTIIILFFILLAASPSASARKGKGEIKSLEHVSKKMKKTACKNNFFYMRSAVKDDMKHRNYIFHHIGPDFIVSDTLIYIAFKGYHLLANIYNIYWIYASSPNRIMKFRQESGPDVALERSGSYADEKNRNVRFIIDMAMDKKFDTISESAISTFTDNPGEYYYAVIIRENDGFRLMNYERLGQTFRQLREREAIIIVPDLIPNESQ</sequence>
<feature type="chain" id="PRO_5037565927" evidence="1">
    <location>
        <begin position="25"/>
        <end position="211"/>
    </location>
</feature>
<reference evidence="2" key="1">
    <citation type="submission" date="2020-10" db="EMBL/GenBank/DDBJ databases">
        <authorList>
            <person name="Gilroy R."/>
        </authorList>
    </citation>
    <scope>NUCLEOTIDE SEQUENCE</scope>
    <source>
        <strain evidence="2">F1-3629</strain>
    </source>
</reference>
<evidence type="ECO:0000256" key="1">
    <source>
        <dbReference type="SAM" id="SignalP"/>
    </source>
</evidence>
<dbReference type="EMBL" id="JADIMJ010000130">
    <property type="protein sequence ID" value="MBO8454742.1"/>
    <property type="molecule type" value="Genomic_DNA"/>
</dbReference>
<organism evidence="2 3">
    <name type="scientific">Candidatus Cryptobacteroides gallistercoris</name>
    <dbReference type="NCBI Taxonomy" id="2840765"/>
    <lineage>
        <taxon>Bacteria</taxon>
        <taxon>Pseudomonadati</taxon>
        <taxon>Bacteroidota</taxon>
        <taxon>Bacteroidia</taxon>
        <taxon>Bacteroidales</taxon>
        <taxon>Candidatus Cryptobacteroides</taxon>
    </lineage>
</organism>
<gene>
    <name evidence="2" type="ORF">IAC07_08495</name>
</gene>
<name>A0A940DSE2_9BACT</name>
<accession>A0A940DSE2</accession>
<dbReference type="Proteomes" id="UP000771749">
    <property type="component" value="Unassembled WGS sequence"/>
</dbReference>
<keyword evidence="1" id="KW-0732">Signal</keyword>
<reference evidence="2" key="2">
    <citation type="journal article" date="2021" name="PeerJ">
        <title>Extensive microbial diversity within the chicken gut microbiome revealed by metagenomics and culture.</title>
        <authorList>
            <person name="Gilroy R."/>
            <person name="Ravi A."/>
            <person name="Getino M."/>
            <person name="Pursley I."/>
            <person name="Horton D.L."/>
            <person name="Alikhan N.F."/>
            <person name="Baker D."/>
            <person name="Gharbi K."/>
            <person name="Hall N."/>
            <person name="Watson M."/>
            <person name="Adriaenssens E.M."/>
            <person name="Foster-Nyarko E."/>
            <person name="Jarju S."/>
            <person name="Secka A."/>
            <person name="Antonio M."/>
            <person name="Oren A."/>
            <person name="Chaudhuri R.R."/>
            <person name="La Ragione R."/>
            <person name="Hildebrand F."/>
            <person name="Pallen M.J."/>
        </authorList>
    </citation>
    <scope>NUCLEOTIDE SEQUENCE</scope>
    <source>
        <strain evidence="2">F1-3629</strain>
    </source>
</reference>
<evidence type="ECO:0000313" key="2">
    <source>
        <dbReference type="EMBL" id="MBO8454742.1"/>
    </source>
</evidence>
<comment type="caution">
    <text evidence="2">The sequence shown here is derived from an EMBL/GenBank/DDBJ whole genome shotgun (WGS) entry which is preliminary data.</text>
</comment>